<keyword evidence="11 14" id="KW-1015">Disulfide bond</keyword>
<feature type="disulfide bond" description="Interchain (between heavy and light chains)" evidence="14">
    <location>
        <begin position="416"/>
        <end position="547"/>
    </location>
</feature>
<feature type="binding site" evidence="16">
    <location>
        <position position="143"/>
    </location>
    <ligand>
        <name>Ca(2+)</name>
        <dbReference type="ChEBI" id="CHEBI:29108"/>
        <label>2</label>
    </ligand>
</feature>
<comment type="PTM">
    <text evidence="15">The iron and 2-oxoglutarate dependent 3-hydroxylation of aspartate and asparagine is (R) stereospecific within EGF domains.</text>
</comment>
<evidence type="ECO:0000313" key="19">
    <source>
        <dbReference type="EMBL" id="CAB3990101.1"/>
    </source>
</evidence>
<dbReference type="SUPFAM" id="SSF49854">
    <property type="entry name" value="Spermadhesin, CUB domain"/>
    <property type="match status" value="2"/>
</dbReference>
<feature type="disulfide bond" evidence="14 18">
    <location>
        <begin position="327"/>
        <end position="354"/>
    </location>
</feature>
<evidence type="ECO:0000256" key="12">
    <source>
        <dbReference type="ARBA" id="ARBA00023278"/>
    </source>
</evidence>
<feature type="disulfide bond" evidence="14">
    <location>
        <begin position="359"/>
        <end position="399"/>
    </location>
</feature>
<dbReference type="InterPro" id="IPR035914">
    <property type="entry name" value="Sperma_CUB_dom_sf"/>
</dbReference>
<feature type="binding site" evidence="16">
    <location>
        <position position="161"/>
    </location>
    <ligand>
        <name>Ca(2+)</name>
        <dbReference type="ChEBI" id="CHEBI:29108"/>
        <label>2</label>
    </ligand>
</feature>
<dbReference type="InterPro" id="IPR000742">
    <property type="entry name" value="EGF"/>
</dbReference>
<evidence type="ECO:0000313" key="20">
    <source>
        <dbReference type="Proteomes" id="UP001152795"/>
    </source>
</evidence>
<dbReference type="SMART" id="SM00179">
    <property type="entry name" value="EGF_CA"/>
    <property type="match status" value="1"/>
</dbReference>
<evidence type="ECO:0000256" key="6">
    <source>
        <dbReference type="ARBA" id="ARBA00022670"/>
    </source>
</evidence>
<dbReference type="PIRSF" id="PIRSF001155">
    <property type="entry name" value="C1r_C1s_MASP"/>
    <property type="match status" value="1"/>
</dbReference>
<dbReference type="SUPFAM" id="SSF50494">
    <property type="entry name" value="Trypsin-like serine proteases"/>
    <property type="match status" value="1"/>
</dbReference>
<feature type="disulfide bond" evidence="14">
    <location>
        <begin position="301"/>
        <end position="341"/>
    </location>
</feature>
<dbReference type="InterPro" id="IPR000436">
    <property type="entry name" value="Sushi_SCR_CCP_dom"/>
</dbReference>
<feature type="binding site" evidence="16">
    <location>
        <position position="246"/>
    </location>
    <ligand>
        <name>Ca(2+)</name>
        <dbReference type="ChEBI" id="CHEBI:29108"/>
        <label>3</label>
    </ligand>
</feature>
<dbReference type="EMBL" id="CACRXK020001602">
    <property type="protein sequence ID" value="CAB3990101.1"/>
    <property type="molecule type" value="Genomic_DNA"/>
</dbReference>
<feature type="binding site" evidence="16">
    <location>
        <position position="236"/>
    </location>
    <ligand>
        <name>Ca(2+)</name>
        <dbReference type="ChEBI" id="CHEBI:29108"/>
        <label>3</label>
    </ligand>
</feature>
<evidence type="ECO:0000256" key="17">
    <source>
        <dbReference type="PROSITE-ProRule" id="PRU00059"/>
    </source>
</evidence>
<dbReference type="CDD" id="cd00190">
    <property type="entry name" value="Tryp_SPc"/>
    <property type="match status" value="1"/>
</dbReference>
<evidence type="ECO:0000256" key="15">
    <source>
        <dbReference type="PIRSR" id="PIRSR001155-3"/>
    </source>
</evidence>
<keyword evidence="3" id="KW-0245">EGF-like domain</keyword>
<dbReference type="InterPro" id="IPR001254">
    <property type="entry name" value="Trypsin_dom"/>
</dbReference>
<dbReference type="SMART" id="SM00020">
    <property type="entry name" value="Tryp_SPc"/>
    <property type="match status" value="1"/>
</dbReference>
<dbReference type="Pfam" id="PF00089">
    <property type="entry name" value="Trypsin"/>
    <property type="match status" value="1"/>
</dbReference>
<dbReference type="SMART" id="SM00042">
    <property type="entry name" value="CUB"/>
    <property type="match status" value="2"/>
</dbReference>
<feature type="binding site" evidence="16">
    <location>
        <position position="282"/>
    </location>
    <ligand>
        <name>Ca(2+)</name>
        <dbReference type="ChEBI" id="CHEBI:29108"/>
        <label>3</label>
    </ligand>
</feature>
<keyword evidence="7" id="KW-0677">Repeat</keyword>
<evidence type="ECO:0000256" key="14">
    <source>
        <dbReference type="PIRSR" id="PIRSR001155-2"/>
    </source>
</evidence>
<dbReference type="Pfam" id="PF00431">
    <property type="entry name" value="CUB"/>
    <property type="match status" value="2"/>
</dbReference>
<dbReference type="SMART" id="SM00032">
    <property type="entry name" value="CCP"/>
    <property type="match status" value="2"/>
</dbReference>
<feature type="active site" description="Charge relay system" evidence="13">
    <location>
        <position position="473"/>
    </location>
</feature>
<evidence type="ECO:0000256" key="5">
    <source>
        <dbReference type="ARBA" id="ARBA00022659"/>
    </source>
</evidence>
<dbReference type="Pfam" id="PF14670">
    <property type="entry name" value="FXa_inhibition"/>
    <property type="match status" value="1"/>
</dbReference>
<feature type="disulfide bond" evidence="14">
    <location>
        <begin position="595"/>
        <end position="612"/>
    </location>
</feature>
<dbReference type="Gene3D" id="2.40.10.10">
    <property type="entry name" value="Trypsin-like serine proteases"/>
    <property type="match status" value="2"/>
</dbReference>
<feature type="disulfide bond" evidence="14">
    <location>
        <begin position="623"/>
        <end position="655"/>
    </location>
</feature>
<dbReference type="InterPro" id="IPR024175">
    <property type="entry name" value="Pept_S1A_C1r/C1S/mannan-bd"/>
</dbReference>
<dbReference type="PROSITE" id="PS01180">
    <property type="entry name" value="CUB"/>
    <property type="match status" value="2"/>
</dbReference>
<evidence type="ECO:0000256" key="16">
    <source>
        <dbReference type="PIRSR" id="PIRSR001155-4"/>
    </source>
</evidence>
<dbReference type="PRINTS" id="PR00722">
    <property type="entry name" value="CHYMOTRYPSIN"/>
</dbReference>
<feature type="binding site" evidence="16">
    <location>
        <position position="160"/>
    </location>
    <ligand>
        <name>Ca(2+)</name>
        <dbReference type="ChEBI" id="CHEBI:29108"/>
        <label>2</label>
    </ligand>
</feature>
<keyword evidence="9" id="KW-0720">Serine protease</keyword>
<feature type="modified residue" description="Phosphoserine; by CK2" evidence="15">
    <location>
        <position position="200"/>
    </location>
</feature>
<keyword evidence="8" id="KW-0378">Hydrolase</keyword>
<accession>A0A6S7H0W0</accession>
<dbReference type="GO" id="GO:0004252">
    <property type="term" value="F:serine-type endopeptidase activity"/>
    <property type="evidence" value="ECO:0007669"/>
    <property type="project" value="InterPro"/>
</dbReference>
<dbReference type="Gene3D" id="2.10.25.10">
    <property type="entry name" value="Laminin"/>
    <property type="match status" value="1"/>
</dbReference>
<feature type="binding site" evidence="16">
    <location>
        <position position="164"/>
    </location>
    <ligand>
        <name>Ca(2+)</name>
        <dbReference type="ChEBI" id="CHEBI:29108"/>
        <label>2</label>
    </ligand>
</feature>
<dbReference type="PROSITE" id="PS50923">
    <property type="entry name" value="SUSHI"/>
    <property type="match status" value="2"/>
</dbReference>
<comment type="caution">
    <text evidence="18">Lacks conserved residue(s) required for the propagation of feature annotation.</text>
</comment>
<keyword evidence="16" id="KW-0106">Calcium</keyword>
<evidence type="ECO:0000256" key="11">
    <source>
        <dbReference type="ARBA" id="ARBA00023157"/>
    </source>
</evidence>
<feature type="disulfide bond" evidence="14">
    <location>
        <begin position="79"/>
        <end position="97"/>
    </location>
</feature>
<dbReference type="OrthoDB" id="9985152at2759"/>
<feature type="disulfide bond" evidence="14 18">
    <location>
        <begin position="385"/>
        <end position="412"/>
    </location>
</feature>
<feature type="disulfide bond" evidence="14">
    <location>
        <begin position="154"/>
        <end position="167"/>
    </location>
</feature>
<dbReference type="InterPro" id="IPR043504">
    <property type="entry name" value="Peptidase_S1_PA_chymotrypsin"/>
</dbReference>
<dbReference type="GO" id="GO:0006956">
    <property type="term" value="P:complement activation"/>
    <property type="evidence" value="ECO:0007669"/>
    <property type="project" value="InterPro"/>
</dbReference>
<feature type="active site" description="Charge relay system" evidence="13">
    <location>
        <position position="627"/>
    </location>
</feature>
<dbReference type="FunFam" id="2.60.120.290:FF:000012">
    <property type="entry name" value="mannan-binding lectin serine protease 1 isoform X1"/>
    <property type="match status" value="1"/>
</dbReference>
<feature type="binding site" evidence="16">
    <location>
        <position position="125"/>
    </location>
    <ligand>
        <name>Ca(2+)</name>
        <dbReference type="ChEBI" id="CHEBI:29108"/>
        <label>1</label>
    </ligand>
</feature>
<comment type="subcellular location">
    <subcellularLocation>
        <location evidence="1">Secreted</location>
    </subcellularLocation>
</comment>
<dbReference type="GO" id="GO:0005509">
    <property type="term" value="F:calcium ion binding"/>
    <property type="evidence" value="ECO:0007669"/>
    <property type="project" value="InterPro"/>
</dbReference>
<keyword evidence="10" id="KW-0391">Immunity</keyword>
<dbReference type="SMART" id="SM00181">
    <property type="entry name" value="EGF"/>
    <property type="match status" value="1"/>
</dbReference>
<feature type="disulfide bond" evidence="14">
    <location>
        <begin position="147"/>
        <end position="158"/>
    </location>
</feature>
<dbReference type="InterPro" id="IPR001314">
    <property type="entry name" value="Peptidase_S1A"/>
</dbReference>
<sequence length="680" mass="76196">MKRNLLISMALFLCVTLLKHSSGYRCGKILSGWYGKFFPPGFPKNYYDFLQCSWTIVVDKGFYVKLKFTVFDVEYYPNCSYDYLKVIEQGKVLGTYCGSTEKGHSEAVSHLKSTANNIQVVFHSDYSNEEKFRGFEAHYRAVDLNECAIDNGGCDQICHNYLGGYYCSCRLDYRLKKDNKSCEYVLCKNVQIQRLEGTISSPEYPNMYPNNSNCTWRITVPRGYRIVLEFIRFEVETHPDVQCPYDHVSISAGSNSGRLCGRTPPKNITSTSNSMTIRFVTDATYNMQGFLARFGTEGVKCPELKSPLNGRMNATGFSFKDEILFSCLPGYIMNGVSRTWCRSTGIWTMNPPVCEAISCGHPGIPIRGRVRIGGLTFGESVWFDCDDFYELYGESELTCEDDGLWSDDLPECVPVCGNSSFANEYRQGCRGNIVGGNDAVPGSYPWHALLKLDGRGVCGASLLNEFWLTTAAHCVVNKKRQVVRPRRFTVVLGLHNRSQENETQVKEMNIGQIFEHRDYNPVTFQADIALLRLTHPAIMNDFVKPICLPDTDSSADLIKPGARGIVAGWGRTSSTKLFPNILQEVCLPVVDTASCHQVFANEGFPVTDDMFCAGPATGGKDVCKGDSGGGYIFEDPGDKRWFLGGLVSWGSSEGCALPNKYGVYLDVQEYIDWIQDRIYR</sequence>
<comment type="caution">
    <text evidence="19">The sequence shown here is derived from an EMBL/GenBank/DDBJ whole genome shotgun (WGS) entry which is preliminary data.</text>
</comment>
<dbReference type="GO" id="GO:0006508">
    <property type="term" value="P:proteolysis"/>
    <property type="evidence" value="ECO:0007669"/>
    <property type="project" value="UniProtKB-KW"/>
</dbReference>
<dbReference type="Proteomes" id="UP001152795">
    <property type="component" value="Unassembled WGS sequence"/>
</dbReference>
<feature type="disulfide bond" evidence="14">
    <location>
        <begin position="187"/>
        <end position="214"/>
    </location>
</feature>
<dbReference type="InterPro" id="IPR001881">
    <property type="entry name" value="EGF-like_Ca-bd_dom"/>
</dbReference>
<dbReference type="SUPFAM" id="SSF57196">
    <property type="entry name" value="EGF/Laminin"/>
    <property type="match status" value="1"/>
</dbReference>
<reference evidence="19" key="1">
    <citation type="submission" date="2020-04" db="EMBL/GenBank/DDBJ databases">
        <authorList>
            <person name="Alioto T."/>
            <person name="Alioto T."/>
            <person name="Gomez Garrido J."/>
        </authorList>
    </citation>
    <scope>NUCLEOTIDE SEQUENCE</scope>
    <source>
        <strain evidence="19">A484AB</strain>
    </source>
</reference>
<dbReference type="CDD" id="cd00054">
    <property type="entry name" value="EGF_CA"/>
    <property type="match status" value="1"/>
</dbReference>
<name>A0A6S7H0W0_PARCT</name>
<dbReference type="GO" id="GO:0045087">
    <property type="term" value="P:innate immune response"/>
    <property type="evidence" value="ECO:0007669"/>
    <property type="project" value="UniProtKB-KW"/>
</dbReference>
<evidence type="ECO:0000256" key="18">
    <source>
        <dbReference type="PROSITE-ProRule" id="PRU00302"/>
    </source>
</evidence>
<dbReference type="FunFam" id="2.10.25.10:FF:000059">
    <property type="entry name" value="Mannan-binding lectin serine protease 1"/>
    <property type="match status" value="1"/>
</dbReference>
<feature type="binding site" evidence="16">
    <location>
        <position position="146"/>
    </location>
    <ligand>
        <name>Ca(2+)</name>
        <dbReference type="ChEBI" id="CHEBI:29108"/>
        <label>2</label>
    </ligand>
</feature>
<keyword evidence="15" id="KW-0597">Phosphoprotein</keyword>
<keyword evidence="5 18" id="KW-0768">Sushi</keyword>
<gene>
    <name evidence="19" type="ORF">PACLA_8A055792</name>
</gene>
<feature type="binding site" evidence="16">
    <location>
        <position position="82"/>
    </location>
    <ligand>
        <name>Ca(2+)</name>
        <dbReference type="ChEBI" id="CHEBI:29108"/>
        <label>1</label>
    </ligand>
</feature>
<evidence type="ECO:0000256" key="9">
    <source>
        <dbReference type="ARBA" id="ARBA00022825"/>
    </source>
</evidence>
<keyword evidence="6 19" id="KW-0645">Protease</keyword>
<dbReference type="InterPro" id="IPR035976">
    <property type="entry name" value="Sushi/SCR/CCP_sf"/>
</dbReference>
<evidence type="ECO:0000256" key="4">
    <source>
        <dbReference type="ARBA" id="ARBA00022588"/>
    </source>
</evidence>
<dbReference type="PROSITE" id="PS50240">
    <property type="entry name" value="TRYPSIN_DOM"/>
    <property type="match status" value="1"/>
</dbReference>
<feature type="active site" description="Charge relay system" evidence="13">
    <location>
        <position position="527"/>
    </location>
</feature>
<evidence type="ECO:0000256" key="13">
    <source>
        <dbReference type="PIRSR" id="PIRSR001155-1"/>
    </source>
</evidence>
<feature type="binding site" evidence="16">
    <location>
        <position position="127"/>
    </location>
    <ligand>
        <name>Ca(2+)</name>
        <dbReference type="ChEBI" id="CHEBI:29108"/>
        <label>1</label>
    </ligand>
</feature>
<dbReference type="FunFam" id="2.40.10.10:FF:000003">
    <property type="entry name" value="Transmembrane serine protease 3"/>
    <property type="match status" value="1"/>
</dbReference>
<dbReference type="FunFam" id="2.60.120.290:FF:000013">
    <property type="entry name" value="Membrane frizzled-related protein"/>
    <property type="match status" value="1"/>
</dbReference>
<organism evidence="19 20">
    <name type="scientific">Paramuricea clavata</name>
    <name type="common">Red gorgonian</name>
    <name type="synonym">Violescent sea-whip</name>
    <dbReference type="NCBI Taxonomy" id="317549"/>
    <lineage>
        <taxon>Eukaryota</taxon>
        <taxon>Metazoa</taxon>
        <taxon>Cnidaria</taxon>
        <taxon>Anthozoa</taxon>
        <taxon>Octocorallia</taxon>
        <taxon>Malacalcyonacea</taxon>
        <taxon>Plexauridae</taxon>
        <taxon>Paramuricea</taxon>
    </lineage>
</organism>
<dbReference type="Pfam" id="PF00084">
    <property type="entry name" value="Sushi"/>
    <property type="match status" value="2"/>
</dbReference>
<feature type="binding site" evidence="16">
    <location>
        <position position="74"/>
    </location>
    <ligand>
        <name>Ca(2+)</name>
        <dbReference type="ChEBI" id="CHEBI:29108"/>
        <label>1</label>
    </ligand>
</feature>
<evidence type="ECO:0000256" key="3">
    <source>
        <dbReference type="ARBA" id="ARBA00022536"/>
    </source>
</evidence>
<dbReference type="PANTHER" id="PTHR24255:SF31">
    <property type="entry name" value="CUBILIN-LIKE PROTEIN"/>
    <property type="match status" value="1"/>
</dbReference>
<dbReference type="AlphaFoldDB" id="A0A6S7H0W0"/>
<dbReference type="PROSITE" id="PS01187">
    <property type="entry name" value="EGF_CA"/>
    <property type="match status" value="1"/>
</dbReference>
<feature type="modified residue" description="(3R)-3-hydroxyasparagine" evidence="15">
    <location>
        <position position="160"/>
    </location>
</feature>
<dbReference type="Gene3D" id="2.60.120.290">
    <property type="entry name" value="Spermadhesin, CUB domain"/>
    <property type="match status" value="2"/>
</dbReference>
<evidence type="ECO:0000256" key="10">
    <source>
        <dbReference type="ARBA" id="ARBA00022859"/>
    </source>
</evidence>
<dbReference type="PANTHER" id="PTHR24255">
    <property type="entry name" value="COMPLEMENT COMPONENT 1, S SUBCOMPONENT-RELATED"/>
    <property type="match status" value="1"/>
</dbReference>
<dbReference type="SUPFAM" id="SSF57535">
    <property type="entry name" value="Complement control module/SCR domain"/>
    <property type="match status" value="1"/>
</dbReference>
<dbReference type="InterPro" id="IPR000859">
    <property type="entry name" value="CUB_dom"/>
</dbReference>
<proteinExistence type="predicted"/>
<dbReference type="InterPro" id="IPR009003">
    <property type="entry name" value="Peptidase_S1_PA"/>
</dbReference>
<dbReference type="CDD" id="cd00033">
    <property type="entry name" value="CCP"/>
    <property type="match status" value="2"/>
</dbReference>
<evidence type="ECO:0000256" key="7">
    <source>
        <dbReference type="ARBA" id="ARBA00022737"/>
    </source>
</evidence>
<dbReference type="Gene3D" id="2.10.70.10">
    <property type="entry name" value="Complement Module, domain 1"/>
    <property type="match status" value="2"/>
</dbReference>
<keyword evidence="12 15" id="KW-0379">Hydroxylation</keyword>
<keyword evidence="16" id="KW-0479">Metal-binding</keyword>
<dbReference type="CDD" id="cd00041">
    <property type="entry name" value="CUB"/>
    <property type="match status" value="2"/>
</dbReference>
<feature type="disulfide bond" evidence="14 17">
    <location>
        <begin position="243"/>
        <end position="260"/>
    </location>
</feature>
<keyword evidence="2" id="KW-0964">Secreted</keyword>
<keyword evidence="20" id="KW-1185">Reference proteome</keyword>
<feature type="disulfide bond" evidence="14">
    <location>
        <begin position="169"/>
        <end position="182"/>
    </location>
</feature>
<evidence type="ECO:0000256" key="2">
    <source>
        <dbReference type="ARBA" id="ARBA00022525"/>
    </source>
</evidence>
<keyword evidence="4" id="KW-0399">Innate immunity</keyword>
<dbReference type="InterPro" id="IPR018097">
    <property type="entry name" value="EGF_Ca-bd_CS"/>
</dbReference>
<evidence type="ECO:0000256" key="8">
    <source>
        <dbReference type="ARBA" id="ARBA00022801"/>
    </source>
</evidence>
<dbReference type="GO" id="GO:0005615">
    <property type="term" value="C:extracellular space"/>
    <property type="evidence" value="ECO:0007669"/>
    <property type="project" value="TreeGrafter"/>
</dbReference>
<protein>
    <submittedName>
        <fullName evidence="19">Mannan-binding lectin serine protease 1-like isoform X1</fullName>
    </submittedName>
</protein>
<evidence type="ECO:0000256" key="1">
    <source>
        <dbReference type="ARBA" id="ARBA00004613"/>
    </source>
</evidence>